<evidence type="ECO:0000313" key="2">
    <source>
        <dbReference type="Proteomes" id="UP000029223"/>
    </source>
</evidence>
<reference evidence="2" key="2">
    <citation type="submission" date="2014-09" db="EMBL/GenBank/DDBJ databases">
        <authorList>
            <consortium name="NBRP consortium"/>
            <person name="Sawabe T."/>
            <person name="Meirelles P."/>
            <person name="Nakanishi M."/>
            <person name="Sayaka M."/>
            <person name="Hattori M."/>
            <person name="Ohkuma M."/>
        </authorList>
    </citation>
    <scope>NUCLEOTIDE SEQUENCE [LARGE SCALE GENOMIC DNA]</scope>
    <source>
        <strain evidence="2">JCM 19239</strain>
    </source>
</reference>
<proteinExistence type="predicted"/>
<protein>
    <submittedName>
        <fullName evidence="1">6-aminohexanoate-dimer hydrolase</fullName>
        <ecNumber evidence="1">3.5.1.46</ecNumber>
    </submittedName>
</protein>
<sequence length="129" mass="14490">MNMATKDLARVGLLFLNDGKNDNGEQVLPAEFVRNLWKGNKEVRRAWQKGKESVLASGYYKDQFRVLEIGKHRILAMVGVNGQMCVMHKETNSVIALNGAYPMAETPRFAAMQFHQLVPSILDALEPSQ</sequence>
<dbReference type="EC" id="3.5.1.46" evidence="1"/>
<accession>A0ABQ0JI06</accession>
<dbReference type="GO" id="GO:0019875">
    <property type="term" value="F:6-aminohexanoate-dimer hydrolase activity"/>
    <property type="evidence" value="ECO:0007669"/>
    <property type="project" value="UniProtKB-EC"/>
</dbReference>
<dbReference type="InterPro" id="IPR012338">
    <property type="entry name" value="Beta-lactam/transpept-like"/>
</dbReference>
<name>A0ABQ0JI06_9VIBR</name>
<gene>
    <name evidence="1" type="ORF">JCM19239_2204</name>
</gene>
<dbReference type="EMBL" id="BBMS01000042">
    <property type="protein sequence ID" value="GAL28374.1"/>
    <property type="molecule type" value="Genomic_DNA"/>
</dbReference>
<keyword evidence="2" id="KW-1185">Reference proteome</keyword>
<keyword evidence="1" id="KW-0378">Hydrolase</keyword>
<evidence type="ECO:0000313" key="1">
    <source>
        <dbReference type="EMBL" id="GAL28374.1"/>
    </source>
</evidence>
<dbReference type="Proteomes" id="UP000029223">
    <property type="component" value="Unassembled WGS sequence"/>
</dbReference>
<dbReference type="SUPFAM" id="SSF56601">
    <property type="entry name" value="beta-lactamase/transpeptidase-like"/>
    <property type="match status" value="1"/>
</dbReference>
<comment type="caution">
    <text evidence="1">The sequence shown here is derived from an EMBL/GenBank/DDBJ whole genome shotgun (WGS) entry which is preliminary data.</text>
</comment>
<reference evidence="2" key="1">
    <citation type="submission" date="2014-09" db="EMBL/GenBank/DDBJ databases">
        <title>Vibrio variabilis JCM 19239. (C206) whole genome shotgun sequence.</title>
        <authorList>
            <person name="Sawabe T."/>
            <person name="Meirelles P."/>
            <person name="Nakanishi M."/>
            <person name="Sayaka M."/>
            <person name="Hattori M."/>
            <person name="Ohkuma M."/>
        </authorList>
    </citation>
    <scope>NUCLEOTIDE SEQUENCE [LARGE SCALE GENOMIC DNA]</scope>
    <source>
        <strain evidence="2">JCM 19239</strain>
    </source>
</reference>
<organism evidence="1 2">
    <name type="scientific">Vibrio variabilis</name>
    <dbReference type="NCBI Taxonomy" id="990271"/>
    <lineage>
        <taxon>Bacteria</taxon>
        <taxon>Pseudomonadati</taxon>
        <taxon>Pseudomonadota</taxon>
        <taxon>Gammaproteobacteria</taxon>
        <taxon>Vibrionales</taxon>
        <taxon>Vibrionaceae</taxon>
        <taxon>Vibrio</taxon>
    </lineage>
</organism>
<dbReference type="Gene3D" id="3.40.710.10">
    <property type="entry name" value="DD-peptidase/beta-lactamase superfamily"/>
    <property type="match status" value="1"/>
</dbReference>